<evidence type="ECO:0000313" key="8">
    <source>
        <dbReference type="EMBL" id="TVY71375.1"/>
    </source>
</evidence>
<dbReference type="Gene3D" id="2.130.10.10">
    <property type="entry name" value="YVTN repeat-like/Quinoprotein amine dehydrogenase"/>
    <property type="match status" value="3"/>
</dbReference>
<dbReference type="EMBL" id="QGMK01001250">
    <property type="protein sequence ID" value="TVY71375.1"/>
    <property type="molecule type" value="Genomic_DNA"/>
</dbReference>
<feature type="repeat" description="WD" evidence="3">
    <location>
        <begin position="1206"/>
        <end position="1247"/>
    </location>
</feature>
<dbReference type="Pfam" id="PF06985">
    <property type="entry name" value="HET"/>
    <property type="match status" value="1"/>
</dbReference>
<gene>
    <name evidence="8" type="primary">HET-E1_24</name>
    <name evidence="8" type="ORF">LSUE1_G007716</name>
</gene>
<feature type="repeat" description="WD" evidence="3">
    <location>
        <begin position="1165"/>
        <end position="1205"/>
    </location>
</feature>
<dbReference type="InterPro" id="IPR020472">
    <property type="entry name" value="WD40_PAC1"/>
</dbReference>
<dbReference type="SUPFAM" id="SSF52540">
    <property type="entry name" value="P-loop containing nucleoside triphosphate hydrolases"/>
    <property type="match status" value="1"/>
</dbReference>
<accession>A0A8T9C462</accession>
<feature type="repeat" description="WD" evidence="3">
    <location>
        <begin position="955"/>
        <end position="997"/>
    </location>
</feature>
<dbReference type="InterPro" id="IPR027417">
    <property type="entry name" value="P-loop_NTPase"/>
</dbReference>
<evidence type="ECO:0000259" key="5">
    <source>
        <dbReference type="Pfam" id="PF01847"/>
    </source>
</evidence>
<feature type="domain" description="von Hippel-Lindau disease tumour suppressor beta" evidence="5">
    <location>
        <begin position="1263"/>
        <end position="1323"/>
    </location>
</feature>
<dbReference type="SUPFAM" id="SSF50998">
    <property type="entry name" value="Quinoprotein alcohol dehydrogenase-like"/>
    <property type="match status" value="1"/>
</dbReference>
<dbReference type="InterPro" id="IPR011047">
    <property type="entry name" value="Quinoprotein_ADH-like_sf"/>
</dbReference>
<dbReference type="Pfam" id="PF01847">
    <property type="entry name" value="VHL"/>
    <property type="match status" value="1"/>
</dbReference>
<dbReference type="InterPro" id="IPR019775">
    <property type="entry name" value="WD40_repeat_CS"/>
</dbReference>
<evidence type="ECO:0000256" key="4">
    <source>
        <dbReference type="SAM" id="MobiDB-lite"/>
    </source>
</evidence>
<evidence type="ECO:0000259" key="7">
    <source>
        <dbReference type="Pfam" id="PF24883"/>
    </source>
</evidence>
<dbReference type="InterPro" id="IPR036322">
    <property type="entry name" value="WD40_repeat_dom_sf"/>
</dbReference>
<dbReference type="InterPro" id="IPR010730">
    <property type="entry name" value="HET"/>
</dbReference>
<evidence type="ECO:0000256" key="3">
    <source>
        <dbReference type="PROSITE-ProRule" id="PRU00221"/>
    </source>
</evidence>
<feature type="repeat" description="WD" evidence="3">
    <location>
        <begin position="913"/>
        <end position="954"/>
    </location>
</feature>
<evidence type="ECO:0000256" key="1">
    <source>
        <dbReference type="ARBA" id="ARBA00022574"/>
    </source>
</evidence>
<keyword evidence="1 3" id="KW-0853">WD repeat</keyword>
<dbReference type="SUPFAM" id="SSF50978">
    <property type="entry name" value="WD40 repeat-like"/>
    <property type="match status" value="1"/>
</dbReference>
<dbReference type="CDD" id="cd00200">
    <property type="entry name" value="WD40"/>
    <property type="match status" value="1"/>
</dbReference>
<dbReference type="PROSITE" id="PS50082">
    <property type="entry name" value="WD_REPEATS_2"/>
    <property type="match status" value="7"/>
</dbReference>
<feature type="repeat" description="WD" evidence="3">
    <location>
        <begin position="871"/>
        <end position="912"/>
    </location>
</feature>
<dbReference type="InterPro" id="IPR056884">
    <property type="entry name" value="NPHP3-like_N"/>
</dbReference>
<dbReference type="PANTHER" id="PTHR44019:SF8">
    <property type="entry name" value="POC1 CENTRIOLAR PROTEIN HOMOLOG"/>
    <property type="match status" value="1"/>
</dbReference>
<organism evidence="8 9">
    <name type="scientific">Lachnellula suecica</name>
    <dbReference type="NCBI Taxonomy" id="602035"/>
    <lineage>
        <taxon>Eukaryota</taxon>
        <taxon>Fungi</taxon>
        <taxon>Dikarya</taxon>
        <taxon>Ascomycota</taxon>
        <taxon>Pezizomycotina</taxon>
        <taxon>Leotiomycetes</taxon>
        <taxon>Helotiales</taxon>
        <taxon>Lachnaceae</taxon>
        <taxon>Lachnellula</taxon>
    </lineage>
</organism>
<feature type="domain" description="Heterokaryon incompatibility" evidence="6">
    <location>
        <begin position="51"/>
        <end position="105"/>
    </location>
</feature>
<dbReference type="InterPro" id="IPR050505">
    <property type="entry name" value="WDR55/POC1"/>
</dbReference>
<dbReference type="InterPro" id="IPR024053">
    <property type="entry name" value="VHL_beta_dom"/>
</dbReference>
<feature type="domain" description="Nephrocystin 3-like N-terminal" evidence="7">
    <location>
        <begin position="274"/>
        <end position="432"/>
    </location>
</feature>
<dbReference type="Gene3D" id="3.40.50.300">
    <property type="entry name" value="P-loop containing nucleotide triphosphate hydrolases"/>
    <property type="match status" value="1"/>
</dbReference>
<name>A0A8T9C462_9HELO</name>
<dbReference type="PANTHER" id="PTHR44019">
    <property type="entry name" value="WD REPEAT-CONTAINING PROTEIN 55"/>
    <property type="match status" value="1"/>
</dbReference>
<comment type="caution">
    <text evidence="8">The sequence shown here is derived from an EMBL/GenBank/DDBJ whole genome shotgun (WGS) entry which is preliminary data.</text>
</comment>
<feature type="region of interest" description="Disordered" evidence="4">
    <location>
        <begin position="1"/>
        <end position="29"/>
    </location>
</feature>
<dbReference type="PROSITE" id="PS50294">
    <property type="entry name" value="WD_REPEATS_REGION"/>
    <property type="match status" value="6"/>
</dbReference>
<dbReference type="OrthoDB" id="674604at2759"/>
<dbReference type="Pfam" id="PF24883">
    <property type="entry name" value="NPHP3_N"/>
    <property type="match status" value="1"/>
</dbReference>
<dbReference type="Pfam" id="PF00400">
    <property type="entry name" value="WD40"/>
    <property type="match status" value="6"/>
</dbReference>
<sequence length="1490" mass="168780">MRLLNVDENGEFSTLTDDKGEDDEGVGFKDLTVGPRTDKPGYRKLKFCAEQAARDELRFVWVDTCCIDKSNSTELSEAINSMFRWYQRAVKCYVYLPDVHADDGDSNNSIQLWEPQFRKSRWFTRGWTLQELLAPASVEFFSSTGIRLGDKRSLEQQIHEITGISVQALRETALSKFAVSERLSWAENRQTKREEDKAYSLLGIFDIHIPLIYGEGTKSAFERLQEQIDRNSRSVQDTILLNSLPYAIDAPFNSYRRQHESLCLADTRVNLLNQIYSWADRGDDRLIFWLNGLAGTGKSTIASTVARNFFDKKRLGASYFFSRGGGDVSHAHKFVASIAVQLARSIPDLHQHVCDSIRENSDITSRSLHDQWRELVLHPLSELKPATSQSYTIIVDALDECANETDIRVLLHLLAEVRVLTNIRLRIFMTSRPELPVRHGFAQIPLGGHRDFVLHNIAPSIIDHDIYLFLKSNLEEIREERHLDASWPDETIIRHMVKIASGLFIWAATACRFIREGKRFASKRLDMIIRESRGALTAPEKHLDQIYFTVLRQSVSSDFTDDEKEELYSLLKQVLGSIITLLSPLCISSLSTLIRVSKEYASQTLDELHSILDIPQDQDKPLRLHHPSFRDFLLNKERCTDINFQVNERNTHRTLVDQCIQIMSKALKQNICGLDGFGTSAKDVNDSRVQLSLPREVQYACLYWIQHLEKSEAKLDDGGQVYKFLLEHLLHWLEALILMGKISGAIYAIDALRSITIAGNCPSLSAFVHDTRRFVLYSRPAIENNPLQLYCSALLFAPQKSLVRQQLRCQVPNWVGRLPNVREDWNALHQTIEGDNAFCDARSHSLLIANFWHGGLIRIWNATTGVDRSSYKLHGDYINAIAFFPDDKMMALATYFGTVRLWDAATGLELYNLKGHQESVEVIVFSSDAKLIASGSRDMTVKLWNMTTGTELHTLRGHEARITTIIFLPDDERLASASEDKSEVKLWDVTAGTESQTLGPFDEYGDPLALSSGGKLLVTRALISTIRVWDTETGDELQRFEHHDKIEKIAISPDGRLLVLGSFETVSMWDIANGTEKQSFEGHKGWLSNIIFSSDGKMLATTSNDKTIKLWDTTVNTKRKISDEDHKSWVNVLAFSPDRKMLASGSHDNTVKLWDAMSGMGGKIISSHEAWINDVAFSPDSKLLATAGDKSVKLWDVVSGEELLQLAGHEEWVNGITFSPDGKFLASISIEKTIKLWDVLTGAEIRSVQGGVFRLESPLSHSLSTGDSTHVTFVNESDVNVMFFWLDMNGFSKHYWTIEPHQELTQQTFVGHFWRFINSDTNRTIGGYYGIPEHVDVVITDEDVMAVEENRQYLQNAIQRLHFWPSSAGVAPEESRPAFAIEGNWITDDSGKRLIWLPDEYRPTCFAINQNILVLGHASGQLTFLDIKTDPTIIPAKLHNPLLRTEILWSLPWTSDLHQAIPRIGGRMAWRPAKSETLLQTAAQIVQEVD</sequence>
<feature type="repeat" description="WD" evidence="3">
    <location>
        <begin position="1080"/>
        <end position="1112"/>
    </location>
</feature>
<protein>
    <submittedName>
        <fullName evidence="8">Vegetative incompatibility protein HET-E-1</fullName>
    </submittedName>
</protein>
<dbReference type="InterPro" id="IPR015943">
    <property type="entry name" value="WD40/YVTN_repeat-like_dom_sf"/>
</dbReference>
<evidence type="ECO:0000259" key="6">
    <source>
        <dbReference type="Pfam" id="PF06985"/>
    </source>
</evidence>
<evidence type="ECO:0000313" key="9">
    <source>
        <dbReference type="Proteomes" id="UP000469558"/>
    </source>
</evidence>
<dbReference type="Proteomes" id="UP000469558">
    <property type="component" value="Unassembled WGS sequence"/>
</dbReference>
<dbReference type="Gene3D" id="2.60.40.780">
    <property type="entry name" value="von Hippel-Lindau disease tumour suppressor, beta domain"/>
    <property type="match status" value="1"/>
</dbReference>
<reference evidence="8 9" key="1">
    <citation type="submission" date="2018-05" db="EMBL/GenBank/DDBJ databases">
        <title>Genome sequencing and assembly of the regulated plant pathogen Lachnellula willkommii and related sister species for the development of diagnostic species identification markers.</title>
        <authorList>
            <person name="Giroux E."/>
            <person name="Bilodeau G."/>
        </authorList>
    </citation>
    <scope>NUCLEOTIDE SEQUENCE [LARGE SCALE GENOMIC DNA]</scope>
    <source>
        <strain evidence="8 9">CBS 268.59</strain>
    </source>
</reference>
<dbReference type="SMART" id="SM00320">
    <property type="entry name" value="WD40"/>
    <property type="match status" value="8"/>
</dbReference>
<keyword evidence="2" id="KW-0677">Repeat</keyword>
<keyword evidence="9" id="KW-1185">Reference proteome</keyword>
<evidence type="ECO:0000256" key="2">
    <source>
        <dbReference type="ARBA" id="ARBA00022737"/>
    </source>
</evidence>
<dbReference type="PRINTS" id="PR00320">
    <property type="entry name" value="GPROTEINBRPT"/>
</dbReference>
<dbReference type="InterPro" id="IPR001680">
    <property type="entry name" value="WD40_rpt"/>
</dbReference>
<dbReference type="PROSITE" id="PS00678">
    <property type="entry name" value="WD_REPEATS_1"/>
    <property type="match status" value="2"/>
</dbReference>
<dbReference type="InterPro" id="IPR037140">
    <property type="entry name" value="VHL_beta_dom_sf"/>
</dbReference>
<feature type="repeat" description="WD" evidence="3">
    <location>
        <begin position="1123"/>
        <end position="1155"/>
    </location>
</feature>
<proteinExistence type="predicted"/>